<dbReference type="PANTHER" id="PTHR23272:SF193">
    <property type="entry name" value="OS07G0624100 PROTEIN"/>
    <property type="match status" value="1"/>
</dbReference>
<evidence type="ECO:0000313" key="3">
    <source>
        <dbReference type="RefSeq" id="XP_016488743.1"/>
    </source>
</evidence>
<dbReference type="InterPro" id="IPR025525">
    <property type="entry name" value="hAT-like_transposase_RNase-H"/>
</dbReference>
<dbReference type="OMA" id="HMVEVEN"/>
<dbReference type="PaxDb" id="4097-A0A1S4BIN3"/>
<dbReference type="AlphaFoldDB" id="A0A1S4BIN3"/>
<sequence>MAERMNSKFDKYWGMFENLNMLLVIAVVLDPRYKMKYVNFILGKSYDFLSGRLKSDLVVGVLNHLYDRYDSLLEASNDDIGGDTSTMSEAGDAWQSQWEKHLEE</sequence>
<reference evidence="3" key="1">
    <citation type="submission" date="2025-08" db="UniProtKB">
        <authorList>
            <consortium name="RefSeq"/>
        </authorList>
    </citation>
    <scope>IDENTIFICATION</scope>
</reference>
<evidence type="ECO:0000259" key="2">
    <source>
        <dbReference type="Pfam" id="PF14372"/>
    </source>
</evidence>
<name>A0A1S4BIN3_TOBAC</name>
<organism evidence="3">
    <name type="scientific">Nicotiana tabacum</name>
    <name type="common">Common tobacco</name>
    <dbReference type="NCBI Taxonomy" id="4097"/>
    <lineage>
        <taxon>Eukaryota</taxon>
        <taxon>Viridiplantae</taxon>
        <taxon>Streptophyta</taxon>
        <taxon>Embryophyta</taxon>
        <taxon>Tracheophyta</taxon>
        <taxon>Spermatophyta</taxon>
        <taxon>Magnoliopsida</taxon>
        <taxon>eudicotyledons</taxon>
        <taxon>Gunneridae</taxon>
        <taxon>Pentapetalae</taxon>
        <taxon>asterids</taxon>
        <taxon>lamiids</taxon>
        <taxon>Solanales</taxon>
        <taxon>Solanaceae</taxon>
        <taxon>Nicotianoideae</taxon>
        <taxon>Nicotianeae</taxon>
        <taxon>Nicotiana</taxon>
    </lineage>
</organism>
<proteinExistence type="predicted"/>
<feature type="domain" description="hAT-like transposase RNase-H fold" evidence="2">
    <location>
        <begin position="1"/>
        <end position="69"/>
    </location>
</feature>
<dbReference type="Pfam" id="PF14372">
    <property type="entry name" value="hAT-like_RNase-H"/>
    <property type="match status" value="1"/>
</dbReference>
<gene>
    <name evidence="3" type="primary">LOC107808716</name>
</gene>
<evidence type="ECO:0000256" key="1">
    <source>
        <dbReference type="SAM" id="Phobius"/>
    </source>
</evidence>
<dbReference type="PANTHER" id="PTHR23272">
    <property type="entry name" value="BED FINGER-RELATED"/>
    <property type="match status" value="1"/>
</dbReference>
<feature type="transmembrane region" description="Helical" evidence="1">
    <location>
        <begin position="12"/>
        <end position="29"/>
    </location>
</feature>
<dbReference type="KEGG" id="nta:107808716"/>
<protein>
    <submittedName>
        <fullName evidence="3">Zinc finger BED domain-containing protein RICESLEEPER 1-like</fullName>
    </submittedName>
</protein>
<dbReference type="RefSeq" id="XP_016488743.1">
    <property type="nucleotide sequence ID" value="XM_016633257.1"/>
</dbReference>
<keyword evidence="1" id="KW-0812">Transmembrane</keyword>
<keyword evidence="1" id="KW-0472">Membrane</keyword>
<accession>A0A1S4BIN3</accession>
<dbReference type="GO" id="GO:0003677">
    <property type="term" value="F:DNA binding"/>
    <property type="evidence" value="ECO:0007669"/>
    <property type="project" value="InterPro"/>
</dbReference>
<dbReference type="OrthoDB" id="1738165at2759"/>
<keyword evidence="1" id="KW-1133">Transmembrane helix</keyword>